<comment type="subunit">
    <text evidence="4">Homodimer. Interacts with PriA and DnaT. Component of the replication restart primosome. Primosome assembly occurs via a 'hand-off' mechanism. PriA binds to replication forks, subsequently PriB then DnaT bind; DnaT then displaces ssDNA to generate the helicase loading substrate.</text>
</comment>
<accession>A0ABY4AGR4</accession>
<keyword evidence="2 4" id="KW-0235">DNA replication</keyword>
<keyword evidence="3 4" id="KW-0238">DNA-binding</keyword>
<dbReference type="PIRSF" id="PIRSF003135">
    <property type="entry name" value="Primosomal_n"/>
    <property type="match status" value="1"/>
</dbReference>
<dbReference type="EMBL" id="CP063982">
    <property type="protein sequence ID" value="UOD49452.1"/>
    <property type="molecule type" value="Genomic_DNA"/>
</dbReference>
<dbReference type="HAMAP" id="MF_00720">
    <property type="entry name" value="PriB"/>
    <property type="match status" value="1"/>
</dbReference>
<evidence type="ECO:0000256" key="2">
    <source>
        <dbReference type="ARBA" id="ARBA00022705"/>
    </source>
</evidence>
<reference evidence="5 6" key="1">
    <citation type="submission" date="2020-11" db="EMBL/GenBank/DDBJ databases">
        <title>Algicoccus daihaiensis sp.nov., isolated from Daihai Lake in Inner Mongolia.</title>
        <authorList>
            <person name="Kai J."/>
        </authorList>
    </citation>
    <scope>NUCLEOTIDE SEQUENCE [LARGE SCALE GENOMIC DNA]</scope>
    <source>
        <strain evidence="6">f23</strain>
    </source>
</reference>
<proteinExistence type="inferred from homology"/>
<evidence type="ECO:0000256" key="1">
    <source>
        <dbReference type="ARBA" id="ARBA00022515"/>
    </source>
</evidence>
<evidence type="ECO:0000313" key="6">
    <source>
        <dbReference type="Proteomes" id="UP000831607"/>
    </source>
</evidence>
<dbReference type="NCBIfam" id="TIGR04418">
    <property type="entry name" value="PriB_gamma"/>
    <property type="match status" value="1"/>
</dbReference>
<gene>
    <name evidence="4 5" type="primary">priB</name>
    <name evidence="5" type="ORF">DHf2319_08135</name>
</gene>
<dbReference type="Gene3D" id="2.40.50.140">
    <property type="entry name" value="Nucleic acid-binding proteins"/>
    <property type="match status" value="1"/>
</dbReference>
<dbReference type="Pfam" id="PF22657">
    <property type="entry name" value="SSB_1"/>
    <property type="match status" value="1"/>
</dbReference>
<organism evidence="5 6">
    <name type="scientific">Orrella daihaiensis</name>
    <dbReference type="NCBI Taxonomy" id="2782176"/>
    <lineage>
        <taxon>Bacteria</taxon>
        <taxon>Pseudomonadati</taxon>
        <taxon>Pseudomonadota</taxon>
        <taxon>Betaproteobacteria</taxon>
        <taxon>Burkholderiales</taxon>
        <taxon>Alcaligenaceae</taxon>
        <taxon>Orrella</taxon>
    </lineage>
</organism>
<dbReference type="InterPro" id="IPR012340">
    <property type="entry name" value="NA-bd_OB-fold"/>
</dbReference>
<dbReference type="Proteomes" id="UP000831607">
    <property type="component" value="Chromosome"/>
</dbReference>
<dbReference type="InterPro" id="IPR000424">
    <property type="entry name" value="Primosome_PriB/ssb"/>
</dbReference>
<comment type="similarity">
    <text evidence="4">Belongs to the PriB family.</text>
</comment>
<keyword evidence="1 4" id="KW-0639">Primosome</keyword>
<name>A0ABY4AGR4_9BURK</name>
<evidence type="ECO:0000313" key="5">
    <source>
        <dbReference type="EMBL" id="UOD49452.1"/>
    </source>
</evidence>
<comment type="function">
    <text evidence="4">Involved in the restart of stalled replication forks, which reloads the replicative helicase on sites other than the origin of replication; the PriA-PriB pathway is the major replication restart pathway. During primosome assembly it facilitates complex formation between PriA and DnaT on DNA; stabilizes PriA on DNA. Stimulates the DNA unwinding activity of PriA helicase.</text>
</comment>
<dbReference type="SUPFAM" id="SSF50249">
    <property type="entry name" value="Nucleic acid-binding proteins"/>
    <property type="match status" value="1"/>
</dbReference>
<protein>
    <recommendedName>
        <fullName evidence="4">Replication restart protein PriB</fullName>
    </recommendedName>
</protein>
<sequence length="99" mass="10701">MNQVTITGELIERSALRYTPAAVAVLDLKVLHSESVDQAGVSRMVKFEMPVVAMGDLALMWQSAVLGQILKVEGFLAAARQNSPRLVLHAKRIGVSSNV</sequence>
<keyword evidence="6" id="KW-1185">Reference proteome</keyword>
<evidence type="ECO:0000256" key="3">
    <source>
        <dbReference type="ARBA" id="ARBA00023125"/>
    </source>
</evidence>
<dbReference type="InterPro" id="IPR023646">
    <property type="entry name" value="Prisomal_replication_PriB"/>
</dbReference>
<dbReference type="PROSITE" id="PS50935">
    <property type="entry name" value="SSB"/>
    <property type="match status" value="1"/>
</dbReference>
<evidence type="ECO:0000256" key="4">
    <source>
        <dbReference type="HAMAP-Rule" id="MF_00720"/>
    </source>
</evidence>
<dbReference type="RefSeq" id="WP_243477628.1">
    <property type="nucleotide sequence ID" value="NZ_CP063982.1"/>
</dbReference>